<dbReference type="AlphaFoldDB" id="A0A1I8N9J8"/>
<feature type="compositionally biased region" description="Low complexity" evidence="1">
    <location>
        <begin position="314"/>
        <end position="334"/>
    </location>
</feature>
<evidence type="ECO:0000313" key="3">
    <source>
        <dbReference type="EnsemblMetazoa" id="MDOA012978-PA"/>
    </source>
</evidence>
<protein>
    <recommendedName>
        <fullName evidence="4">20-hydroxyecdysone protein</fullName>
    </recommendedName>
</protein>
<accession>A0A1I8N9J8</accession>
<dbReference type="VEuPathDB" id="VectorBase:MDOA012978"/>
<evidence type="ECO:0000256" key="2">
    <source>
        <dbReference type="SAM" id="SignalP"/>
    </source>
</evidence>
<feature type="chain" id="PRO_5044561423" description="20-hydroxyecdysone protein" evidence="2">
    <location>
        <begin position="20"/>
        <end position="460"/>
    </location>
</feature>
<dbReference type="STRING" id="7370.A0A1I8N9J8"/>
<dbReference type="KEGG" id="mde:101893225"/>
<feature type="signal peptide" evidence="2">
    <location>
        <begin position="1"/>
        <end position="19"/>
    </location>
</feature>
<dbReference type="eggNOG" id="ENOG502SBRS">
    <property type="taxonomic scope" value="Eukaryota"/>
</dbReference>
<organism evidence="3">
    <name type="scientific">Musca domestica</name>
    <name type="common">House fly</name>
    <dbReference type="NCBI Taxonomy" id="7370"/>
    <lineage>
        <taxon>Eukaryota</taxon>
        <taxon>Metazoa</taxon>
        <taxon>Ecdysozoa</taxon>
        <taxon>Arthropoda</taxon>
        <taxon>Hexapoda</taxon>
        <taxon>Insecta</taxon>
        <taxon>Pterygota</taxon>
        <taxon>Neoptera</taxon>
        <taxon>Endopterygota</taxon>
        <taxon>Diptera</taxon>
        <taxon>Brachycera</taxon>
        <taxon>Muscomorpha</taxon>
        <taxon>Muscoidea</taxon>
        <taxon>Muscidae</taxon>
        <taxon>Musca</taxon>
    </lineage>
</organism>
<reference evidence="3" key="1">
    <citation type="submission" date="2020-05" db="UniProtKB">
        <authorList>
            <consortium name="EnsemblMetazoa"/>
        </authorList>
    </citation>
    <scope>IDENTIFICATION</scope>
    <source>
        <strain evidence="3">Aabys</strain>
    </source>
</reference>
<gene>
    <name evidence="3" type="primary">101893225</name>
</gene>
<feature type="compositionally biased region" description="Polar residues" evidence="1">
    <location>
        <begin position="336"/>
        <end position="352"/>
    </location>
</feature>
<feature type="compositionally biased region" description="Basic and acidic residues" evidence="1">
    <location>
        <begin position="122"/>
        <end position="140"/>
    </location>
</feature>
<dbReference type="VEuPathDB" id="VectorBase:MDOMA2_020604"/>
<feature type="region of interest" description="Disordered" evidence="1">
    <location>
        <begin position="312"/>
        <end position="407"/>
    </location>
</feature>
<dbReference type="EnsemblMetazoa" id="MDOA012978-RA">
    <property type="protein sequence ID" value="MDOA012978-PA"/>
    <property type="gene ID" value="MDOA012978"/>
</dbReference>
<name>A0A1I8N9J8_MUSDO</name>
<proteinExistence type="predicted"/>
<feature type="compositionally biased region" description="Acidic residues" evidence="1">
    <location>
        <begin position="430"/>
        <end position="440"/>
    </location>
</feature>
<feature type="compositionally biased region" description="Polar residues" evidence="1">
    <location>
        <begin position="451"/>
        <end position="460"/>
    </location>
</feature>
<feature type="region of interest" description="Disordered" evidence="1">
    <location>
        <begin position="427"/>
        <end position="460"/>
    </location>
</feature>
<feature type="compositionally biased region" description="Polar residues" evidence="1">
    <location>
        <begin position="382"/>
        <end position="399"/>
    </location>
</feature>
<sequence>MRFSIAVLGIFFFVAVSQAAVVPRRYRNTEEILVPVTIIQDGEEIKEAGNDADLQSQVKNIATEVIAEEIAKAVDEEQTLEAVEAVVEAQRRLDEDAVKEEIKEAVVEENSELLKILQAEEENAKEAPTKEEASDVKEEETVAQTIKSLPQEEELAVQPDSSQADDKPADVEPSAQQLKSLVKADNSEEDVRSPSATNDDEENVPEATLRQATQATPGQTTQQNFVQQLIQSSPLGQFFNQITGQTQNSQQVANDETAPATPNPTIPAFLAPAISTVQNAAQSVVNTTQNAFQGLTSLATNLGTTFQNTLSSFGGQPPAQQQAAAGDATTARPQGPFQQLVNTFMGNNNPQATPAAGNPPQGPLQGLLNIFQGNNANNANATPQASTHSADTTATQPANQPEGADQSITTAEEVVVTATNLSNEIRNSAEVDDSFEDTNQAEELIVVQDDASPTQDQQQH</sequence>
<evidence type="ECO:0000256" key="1">
    <source>
        <dbReference type="SAM" id="MobiDB-lite"/>
    </source>
</evidence>
<dbReference type="RefSeq" id="XP_005190785.2">
    <property type="nucleotide sequence ID" value="XM_005190728.4"/>
</dbReference>
<feature type="region of interest" description="Disordered" evidence="1">
    <location>
        <begin position="119"/>
        <end position="207"/>
    </location>
</feature>
<dbReference type="OrthoDB" id="8064819at2759"/>
<keyword evidence="2" id="KW-0732">Signal</keyword>
<evidence type="ECO:0008006" key="4">
    <source>
        <dbReference type="Google" id="ProtNLM"/>
    </source>
</evidence>